<dbReference type="InterPro" id="IPR012334">
    <property type="entry name" value="Pectin_lyas_fold"/>
</dbReference>
<dbReference type="Proteomes" id="UP000221468">
    <property type="component" value="Segment"/>
</dbReference>
<keyword evidence="2" id="KW-0946">Virion</keyword>
<protein>
    <submittedName>
        <fullName evidence="3">Tailspike protein</fullName>
    </submittedName>
</protein>
<sequence>MSDCKNYVSEEDIKALKESELHIEHVSRSRNLAGEKVLSVTDTIRGEKVTNRTLDGLEELYQNALSNIGYQQMGDYKPGINIDGRNQIVFENGSWYIYRGDLPHVTSGASLAEDGGIWSEENPNGQWVNVGVASVAEELNAKLEAFKALLASNDGSSHIGFSEGINLKERLTQWFNASDYGLLSKNTPEKNSEALRKLSADVKLNNGGVIIIPPGEYLIGEQSRNSPADHDPDNIRAYGVKDNLRIEGISNDLTIIMYGAKLKLKDGMKFGAFDPETGEPRPYSPTINELKYRADTGFIFNIVENPLSNIVIIGGELDGNMSNLVLGGQYGHVGRQCDGYGMRIRNYKSLSIKDVTINKMPLDGLYTGDGWYANQYKSPKPTILNNVKIVGCGRDNWSITGNGFYSSNGCLMSEAAQHEVSSNPASNINVETEAGKVYQVIIDNCTLSNGRDANFIVTSQNVNGINIVNSLIYHDEKFFNKGTSAGVWMRGSIVDLHRCTLRNSRILNQRGGKGSSSLSPITPKVSECLITNINIDNSVPTEMVALLNSDKNHLFITNCTIHIKNPITGKYHLQADGVTFENSNIFLTGVVNELENYTGICGFIRNSSFINSKLISFIKDGNKRYGIDFSGTYDVSGSTILTNRINIPLPETCSFVNKSVAIGSDKELPNNVTFYKNEYITFSDGVRKTVTVSGINNDYSHRGEIDNGRMTGITSNPFKVGDLITLNGSVKGFVIDSGSNWVETTSTMTMGEAVIRFQKPTIV</sequence>
<dbReference type="RefSeq" id="YP_009600629.1">
    <property type="nucleotide sequence ID" value="NC_041925.1"/>
</dbReference>
<accession>A0A1U9ZA50</accession>
<comment type="subcellular location">
    <subcellularLocation>
        <location evidence="1">Virion</location>
    </subcellularLocation>
</comment>
<organism evidence="3 4">
    <name type="scientific">Proteus phage VB_PmiS-Isfahan</name>
    <dbReference type="NCBI Taxonomy" id="1969841"/>
    <lineage>
        <taxon>Viruses</taxon>
        <taxon>Duplodnaviria</taxon>
        <taxon>Heunggongvirae</taxon>
        <taxon>Uroviricota</taxon>
        <taxon>Caudoviricetes</taxon>
        <taxon>Gorganvirus</taxon>
        <taxon>Gorganvirus isfahan</taxon>
    </lineage>
</organism>
<dbReference type="OrthoDB" id="521at10239"/>
<dbReference type="EMBL" id="KY742649">
    <property type="protein sequence ID" value="AQZ54577.1"/>
    <property type="molecule type" value="Genomic_DNA"/>
</dbReference>
<evidence type="ECO:0000256" key="2">
    <source>
        <dbReference type="ARBA" id="ARBA00022844"/>
    </source>
</evidence>
<dbReference type="Gene3D" id="2.10.10.80">
    <property type="match status" value="1"/>
</dbReference>
<reference evidence="3 4" key="1">
    <citation type="journal article" date="2019" name="Genomics">
        <title>Genomic analyses of a novel bacteriophage (VB_PmiS-Isfahan) within Siphoviridae family infecting Proteus mirabilis.</title>
        <authorList>
            <person name="Yazdi M."/>
            <person name="Bouzari M."/>
            <person name="Ghaemi E.A."/>
        </authorList>
    </citation>
    <scope>NUCLEOTIDE SEQUENCE [LARGE SCALE GENOMIC DNA]</scope>
</reference>
<name>A0A1U9ZA50_9CAUD</name>
<evidence type="ECO:0000313" key="3">
    <source>
        <dbReference type="EMBL" id="AQZ54577.1"/>
    </source>
</evidence>
<evidence type="ECO:0000313" key="4">
    <source>
        <dbReference type="Proteomes" id="UP000221468"/>
    </source>
</evidence>
<dbReference type="GO" id="GO:0019058">
    <property type="term" value="P:viral life cycle"/>
    <property type="evidence" value="ECO:0007669"/>
    <property type="project" value="UniProtKB-ARBA"/>
</dbReference>
<dbReference type="GO" id="GO:0044423">
    <property type="term" value="C:virion component"/>
    <property type="evidence" value="ECO:0007669"/>
    <property type="project" value="UniProtKB-KW"/>
</dbReference>
<dbReference type="SUPFAM" id="SSF51126">
    <property type="entry name" value="Pectin lyase-like"/>
    <property type="match status" value="1"/>
</dbReference>
<dbReference type="GeneID" id="40076435"/>
<dbReference type="InterPro" id="IPR011050">
    <property type="entry name" value="Pectin_lyase_fold/virulence"/>
</dbReference>
<evidence type="ECO:0000256" key="1">
    <source>
        <dbReference type="ARBA" id="ARBA00004328"/>
    </source>
</evidence>
<proteinExistence type="predicted"/>
<keyword evidence="4" id="KW-1185">Reference proteome</keyword>
<dbReference type="GO" id="GO:0051701">
    <property type="term" value="P:biological process involved in interaction with host"/>
    <property type="evidence" value="ECO:0007669"/>
    <property type="project" value="UniProtKB-ARBA"/>
</dbReference>
<dbReference type="KEGG" id="vg:40076435"/>
<dbReference type="Gene3D" id="2.160.20.10">
    <property type="entry name" value="Single-stranded right-handed beta-helix, Pectin lyase-like"/>
    <property type="match status" value="1"/>
</dbReference>